<dbReference type="AlphaFoldDB" id="A0AAJ0UEM2"/>
<evidence type="ECO:0000313" key="2">
    <source>
        <dbReference type="EMBL" id="MBK5929197.1"/>
    </source>
</evidence>
<sequence length="198" mass="20909">MSATVPQRDEHSHSTAGGPTPDAEGTATVHPSSTTRPLRALVIGYGSPIRGDDALGPLVADQLETRVSADPELSAQVDVQARHILTAELVDDLARAERVIFIDAAANLPPGEVSRQRLAPDASALSTMAHFHDPRELLAWCQALYQRVPETWLVSAGGADWGYACYALSETAQTAVAPMIAEVLSLIGAEPDIPDTGP</sequence>
<dbReference type="SUPFAM" id="SSF53163">
    <property type="entry name" value="HybD-like"/>
    <property type="match status" value="1"/>
</dbReference>
<dbReference type="InterPro" id="IPR023430">
    <property type="entry name" value="Pept_HybD-like_dom_sf"/>
</dbReference>
<dbReference type="InterPro" id="IPR000671">
    <property type="entry name" value="Peptidase_A31"/>
</dbReference>
<dbReference type="GO" id="GO:0008047">
    <property type="term" value="F:enzyme activator activity"/>
    <property type="evidence" value="ECO:0007669"/>
    <property type="project" value="InterPro"/>
</dbReference>
<dbReference type="NCBIfam" id="TIGR00072">
    <property type="entry name" value="hydrog_prot"/>
    <property type="match status" value="1"/>
</dbReference>
<protein>
    <recommendedName>
        <fullName evidence="4">Hydrogenase maturation protease</fullName>
    </recommendedName>
</protein>
<dbReference type="PANTHER" id="PTHR30302:SF5">
    <property type="entry name" value="SLR1876 PROTEIN"/>
    <property type="match status" value="1"/>
</dbReference>
<dbReference type="Gene3D" id="3.40.50.1450">
    <property type="entry name" value="HybD-like"/>
    <property type="match status" value="1"/>
</dbReference>
<proteinExistence type="predicted"/>
<keyword evidence="3" id="KW-1185">Reference proteome</keyword>
<dbReference type="EMBL" id="NHSF01000010">
    <property type="protein sequence ID" value="MBK5929197.1"/>
    <property type="molecule type" value="Genomic_DNA"/>
</dbReference>
<comment type="caution">
    <text evidence="2">The sequence shown here is derived from an EMBL/GenBank/DDBJ whole genome shotgun (WGS) entry which is preliminary data.</text>
</comment>
<organism evidence="2 3">
    <name type="scientific">Halochromatium salexigens</name>
    <name type="common">Chromatium salexigens</name>
    <dbReference type="NCBI Taxonomy" id="49447"/>
    <lineage>
        <taxon>Bacteria</taxon>
        <taxon>Pseudomonadati</taxon>
        <taxon>Pseudomonadota</taxon>
        <taxon>Gammaproteobacteria</taxon>
        <taxon>Chromatiales</taxon>
        <taxon>Chromatiaceae</taxon>
        <taxon>Halochromatium</taxon>
    </lineage>
</organism>
<feature type="region of interest" description="Disordered" evidence="1">
    <location>
        <begin position="1"/>
        <end position="34"/>
    </location>
</feature>
<evidence type="ECO:0000313" key="3">
    <source>
        <dbReference type="Proteomes" id="UP001296967"/>
    </source>
</evidence>
<dbReference type="GO" id="GO:0016485">
    <property type="term" value="P:protein processing"/>
    <property type="evidence" value="ECO:0007669"/>
    <property type="project" value="TreeGrafter"/>
</dbReference>
<dbReference type="GO" id="GO:0004175">
    <property type="term" value="F:endopeptidase activity"/>
    <property type="evidence" value="ECO:0007669"/>
    <property type="project" value="TreeGrafter"/>
</dbReference>
<evidence type="ECO:0000256" key="1">
    <source>
        <dbReference type="SAM" id="MobiDB-lite"/>
    </source>
</evidence>
<evidence type="ECO:0008006" key="4">
    <source>
        <dbReference type="Google" id="ProtNLM"/>
    </source>
</evidence>
<dbReference type="PANTHER" id="PTHR30302">
    <property type="entry name" value="HYDROGENASE 1 MATURATION PROTEASE"/>
    <property type="match status" value="1"/>
</dbReference>
<gene>
    <name evidence="2" type="ORF">CCR82_01260</name>
</gene>
<accession>A0AAJ0UEM2</accession>
<reference evidence="2" key="2">
    <citation type="journal article" date="2020" name="Microorganisms">
        <title>Osmotic Adaptation and Compatible Solute Biosynthesis of Phototrophic Bacteria as Revealed from Genome Analyses.</title>
        <authorList>
            <person name="Imhoff J.F."/>
            <person name="Rahn T."/>
            <person name="Kunzel S."/>
            <person name="Keller A."/>
            <person name="Neulinger S.C."/>
        </authorList>
    </citation>
    <scope>NUCLEOTIDE SEQUENCE</scope>
    <source>
        <strain evidence="2">DSM 4395</strain>
    </source>
</reference>
<dbReference type="Proteomes" id="UP001296967">
    <property type="component" value="Unassembled WGS sequence"/>
</dbReference>
<reference evidence="2" key="1">
    <citation type="submission" date="2017-05" db="EMBL/GenBank/DDBJ databases">
        <authorList>
            <person name="Imhoff J.F."/>
            <person name="Rahn T."/>
            <person name="Kuenzel S."/>
            <person name="Neulinger S.C."/>
        </authorList>
    </citation>
    <scope>NUCLEOTIDE SEQUENCE</scope>
    <source>
        <strain evidence="2">DSM 4395</strain>
    </source>
</reference>
<name>A0AAJ0UEM2_HALSE</name>